<sequence>MTDSDKADAERIAKMETTLDLVAEGLRMLSHRMTDVASLAQTVARIQERQDHHSDAIDDLRKRAAQLELDAPKIREKVTALVSFNRGFAATIASVSIILGWLVVHQINAYEDQMKSTREQLLTLDRRAAWLDYIVREDGKGKDPRIKGAPGD</sequence>
<protein>
    <submittedName>
        <fullName evidence="2">Uncharacterized protein</fullName>
    </submittedName>
</protein>
<gene>
    <name evidence="2" type="ORF">UFOVP158_49</name>
</gene>
<evidence type="ECO:0000313" key="2">
    <source>
        <dbReference type="EMBL" id="CAB5178899.1"/>
    </source>
</evidence>
<keyword evidence="1" id="KW-0175">Coiled coil</keyword>
<organism evidence="2">
    <name type="scientific">uncultured Caudovirales phage</name>
    <dbReference type="NCBI Taxonomy" id="2100421"/>
    <lineage>
        <taxon>Viruses</taxon>
        <taxon>Duplodnaviria</taxon>
        <taxon>Heunggongvirae</taxon>
        <taxon>Uroviricota</taxon>
        <taxon>Caudoviricetes</taxon>
        <taxon>Peduoviridae</taxon>
        <taxon>Maltschvirus</taxon>
        <taxon>Maltschvirus maltsch</taxon>
    </lineage>
</organism>
<name>A0A6J7WGH1_9CAUD</name>
<evidence type="ECO:0000256" key="1">
    <source>
        <dbReference type="SAM" id="Coils"/>
    </source>
</evidence>
<proteinExistence type="predicted"/>
<accession>A0A6J7WGH1</accession>
<dbReference type="EMBL" id="LR798207">
    <property type="protein sequence ID" value="CAB5178899.1"/>
    <property type="molecule type" value="Genomic_DNA"/>
</dbReference>
<reference evidence="2" key="1">
    <citation type="submission" date="2020-05" db="EMBL/GenBank/DDBJ databases">
        <authorList>
            <person name="Chiriac C."/>
            <person name="Salcher M."/>
            <person name="Ghai R."/>
            <person name="Kavagutti S V."/>
        </authorList>
    </citation>
    <scope>NUCLEOTIDE SEQUENCE</scope>
</reference>
<feature type="coiled-coil region" evidence="1">
    <location>
        <begin position="50"/>
        <end position="77"/>
    </location>
</feature>